<accession>A0A1B9GH91</accession>
<evidence type="ECO:0000313" key="2">
    <source>
        <dbReference type="EMBL" id="OCF30403.1"/>
    </source>
</evidence>
<reference evidence="2 3" key="1">
    <citation type="submission" date="2013-07" db="EMBL/GenBank/DDBJ databases">
        <title>The Genome Sequence of Cryptococcus heveanensis BCC8398.</title>
        <authorList>
            <consortium name="The Broad Institute Genome Sequencing Platform"/>
            <person name="Cuomo C."/>
            <person name="Litvintseva A."/>
            <person name="Chen Y."/>
            <person name="Heitman J."/>
            <person name="Sun S."/>
            <person name="Springer D."/>
            <person name="Dromer F."/>
            <person name="Young S.K."/>
            <person name="Zeng Q."/>
            <person name="Gargeya S."/>
            <person name="Fitzgerald M."/>
            <person name="Abouelleil A."/>
            <person name="Alvarado L."/>
            <person name="Berlin A.M."/>
            <person name="Chapman S.B."/>
            <person name="Dewar J."/>
            <person name="Goldberg J."/>
            <person name="Griggs A."/>
            <person name="Gujja S."/>
            <person name="Hansen M."/>
            <person name="Howarth C."/>
            <person name="Imamovic A."/>
            <person name="Larimer J."/>
            <person name="McCowan C."/>
            <person name="Murphy C."/>
            <person name="Pearson M."/>
            <person name="Priest M."/>
            <person name="Roberts A."/>
            <person name="Saif S."/>
            <person name="Shea T."/>
            <person name="Sykes S."/>
            <person name="Wortman J."/>
            <person name="Nusbaum C."/>
            <person name="Birren B."/>
        </authorList>
    </citation>
    <scope>NUCLEOTIDE SEQUENCE [LARGE SCALE GENOMIC DNA]</scope>
    <source>
        <strain evidence="2 3">BCC8398</strain>
    </source>
</reference>
<dbReference type="AlphaFoldDB" id="A0A1B9GH91"/>
<feature type="compositionally biased region" description="Pro residues" evidence="1">
    <location>
        <begin position="185"/>
        <end position="194"/>
    </location>
</feature>
<gene>
    <name evidence="2" type="ORF">I316_07971</name>
</gene>
<sequence>MSANPPIRGIPTHESDSPSLLIQRYLSSLPPTFSPDIRLYSQSAHPSRFRSQSRQPQHQPDINRILRSPPPSRTGHQSTLSHGNHPQSSVQGDKLVPVENKQPSTRKRLLADIGDEATPDISKSIRRSKGQDVSKGSKGLRGHRVQGAPLRRETSRIQHEENKEDTERREARKVRRREKAAILDPSPPTSPPRHPSLINVDFNREARSSKHNGQTGSEVGRTKNKMDTFRHRNVRKGRRSGVFDERDIIRKYKPVNIFPNTGRLTLGTKEGFLGLGKSSERIILPGARNESITGKGSRWDRYGGINRAEYAPLHGHRTPPLKYYQFNKLADLVQRWSTQCPSSTS</sequence>
<dbReference type="Proteomes" id="UP000092666">
    <property type="component" value="Unassembled WGS sequence"/>
</dbReference>
<evidence type="ECO:0000313" key="3">
    <source>
        <dbReference type="Proteomes" id="UP000092666"/>
    </source>
</evidence>
<feature type="region of interest" description="Disordered" evidence="1">
    <location>
        <begin position="32"/>
        <end position="197"/>
    </location>
</feature>
<name>A0A1B9GH91_9TREE</name>
<feature type="region of interest" description="Disordered" evidence="1">
    <location>
        <begin position="204"/>
        <end position="223"/>
    </location>
</feature>
<dbReference type="EMBL" id="KV700151">
    <property type="protein sequence ID" value="OCF30403.1"/>
    <property type="molecule type" value="Genomic_DNA"/>
</dbReference>
<keyword evidence="3" id="KW-1185">Reference proteome</keyword>
<proteinExistence type="predicted"/>
<feature type="compositionally biased region" description="Polar residues" evidence="1">
    <location>
        <begin position="74"/>
        <end position="91"/>
    </location>
</feature>
<evidence type="ECO:0000256" key="1">
    <source>
        <dbReference type="SAM" id="MobiDB-lite"/>
    </source>
</evidence>
<feature type="compositionally biased region" description="Basic and acidic residues" evidence="1">
    <location>
        <begin position="150"/>
        <end position="170"/>
    </location>
</feature>
<organism evidence="2 3">
    <name type="scientific">Kwoniella heveanensis BCC8398</name>
    <dbReference type="NCBI Taxonomy" id="1296120"/>
    <lineage>
        <taxon>Eukaryota</taxon>
        <taxon>Fungi</taxon>
        <taxon>Dikarya</taxon>
        <taxon>Basidiomycota</taxon>
        <taxon>Agaricomycotina</taxon>
        <taxon>Tremellomycetes</taxon>
        <taxon>Tremellales</taxon>
        <taxon>Cryptococcaceae</taxon>
        <taxon>Kwoniella</taxon>
    </lineage>
</organism>
<protein>
    <submittedName>
        <fullName evidence="2">Uncharacterized protein</fullName>
    </submittedName>
</protein>
<feature type="compositionally biased region" description="Polar residues" evidence="1">
    <location>
        <begin position="40"/>
        <end position="60"/>
    </location>
</feature>
<reference evidence="3" key="2">
    <citation type="submission" date="2013-12" db="EMBL/GenBank/DDBJ databases">
        <title>Evolution of pathogenesis and genome organization in the Tremellales.</title>
        <authorList>
            <person name="Cuomo C."/>
            <person name="Litvintseva A."/>
            <person name="Heitman J."/>
            <person name="Chen Y."/>
            <person name="Sun S."/>
            <person name="Springer D."/>
            <person name="Dromer F."/>
            <person name="Young S."/>
            <person name="Zeng Q."/>
            <person name="Chapman S."/>
            <person name="Gujja S."/>
            <person name="Saif S."/>
            <person name="Birren B."/>
        </authorList>
    </citation>
    <scope>NUCLEOTIDE SEQUENCE [LARGE SCALE GENOMIC DNA]</scope>
    <source>
        <strain evidence="3">BCC8398</strain>
    </source>
</reference>